<dbReference type="PANTHER" id="PTHR42923">
    <property type="entry name" value="PROTOPORPHYRINOGEN OXIDASE"/>
    <property type="match status" value="1"/>
</dbReference>
<dbReference type="PANTHER" id="PTHR42923:SF3">
    <property type="entry name" value="PROTOPORPHYRINOGEN OXIDASE"/>
    <property type="match status" value="1"/>
</dbReference>
<evidence type="ECO:0000313" key="14">
    <source>
        <dbReference type="Proteomes" id="UP000054477"/>
    </source>
</evidence>
<keyword evidence="6 11" id="KW-0274">FAD</keyword>
<dbReference type="OrthoDB" id="438553at2759"/>
<evidence type="ECO:0000256" key="1">
    <source>
        <dbReference type="ARBA" id="ARBA00002600"/>
    </source>
</evidence>
<name>A0A0C9XWL2_9AGAR</name>
<evidence type="ECO:0000256" key="4">
    <source>
        <dbReference type="ARBA" id="ARBA00012867"/>
    </source>
</evidence>
<comment type="subcellular location">
    <subcellularLocation>
        <location evidence="11">Mitochondrion inner membrane</location>
    </subcellularLocation>
</comment>
<dbReference type="InterPro" id="IPR036188">
    <property type="entry name" value="FAD/NAD-bd_sf"/>
</dbReference>
<dbReference type="NCBIfam" id="TIGR00562">
    <property type="entry name" value="proto_IX_ox"/>
    <property type="match status" value="1"/>
</dbReference>
<comment type="pathway">
    <text evidence="2 11">Porphyrin-containing compound metabolism; protoporphyrin-IX biosynthesis; protoporphyrin-IX from protoporphyrinogen-IX: step 1/1.</text>
</comment>
<organism evidence="13 14">
    <name type="scientific">Laccaria amethystina LaAM-08-1</name>
    <dbReference type="NCBI Taxonomy" id="1095629"/>
    <lineage>
        <taxon>Eukaryota</taxon>
        <taxon>Fungi</taxon>
        <taxon>Dikarya</taxon>
        <taxon>Basidiomycota</taxon>
        <taxon>Agaricomycotina</taxon>
        <taxon>Agaricomycetes</taxon>
        <taxon>Agaricomycetidae</taxon>
        <taxon>Agaricales</taxon>
        <taxon>Agaricineae</taxon>
        <taxon>Hydnangiaceae</taxon>
        <taxon>Laccaria</taxon>
    </lineage>
</organism>
<dbReference type="InterPro" id="IPR050464">
    <property type="entry name" value="Zeta_carotene_desat/Oxidored"/>
</dbReference>
<comment type="similarity">
    <text evidence="3 11">Belongs to the protoporphyrinogen/coproporphyrinogen oxidase family. Protoporphyrinogen oxidase subfamily.</text>
</comment>
<comment type="catalytic activity">
    <reaction evidence="10 11">
        <text>protoporphyrinogen IX + 3 O2 = protoporphyrin IX + 3 H2O2</text>
        <dbReference type="Rhea" id="RHEA:25576"/>
        <dbReference type="ChEBI" id="CHEBI:15379"/>
        <dbReference type="ChEBI" id="CHEBI:16240"/>
        <dbReference type="ChEBI" id="CHEBI:57306"/>
        <dbReference type="ChEBI" id="CHEBI:57307"/>
        <dbReference type="EC" id="1.3.3.4"/>
    </reaction>
</comment>
<keyword evidence="5 11" id="KW-0285">Flavoprotein</keyword>
<dbReference type="EMBL" id="KN838538">
    <property type="protein sequence ID" value="KIK09416.1"/>
    <property type="molecule type" value="Genomic_DNA"/>
</dbReference>
<gene>
    <name evidence="13" type="ORF">K443DRAFT_82685</name>
</gene>
<dbReference type="EC" id="1.3.3.4" evidence="4 11"/>
<dbReference type="SUPFAM" id="SSF54373">
    <property type="entry name" value="FAD-linked reductases, C-terminal domain"/>
    <property type="match status" value="1"/>
</dbReference>
<reference evidence="13 14" key="1">
    <citation type="submission" date="2014-04" db="EMBL/GenBank/DDBJ databases">
        <authorList>
            <consortium name="DOE Joint Genome Institute"/>
            <person name="Kuo A."/>
            <person name="Kohler A."/>
            <person name="Nagy L.G."/>
            <person name="Floudas D."/>
            <person name="Copeland A."/>
            <person name="Barry K.W."/>
            <person name="Cichocki N."/>
            <person name="Veneault-Fourrey C."/>
            <person name="LaButti K."/>
            <person name="Lindquist E.A."/>
            <person name="Lipzen A."/>
            <person name="Lundell T."/>
            <person name="Morin E."/>
            <person name="Murat C."/>
            <person name="Sun H."/>
            <person name="Tunlid A."/>
            <person name="Henrissat B."/>
            <person name="Grigoriev I.V."/>
            <person name="Hibbett D.S."/>
            <person name="Martin F."/>
            <person name="Nordberg H.P."/>
            <person name="Cantor M.N."/>
            <person name="Hua S.X."/>
        </authorList>
    </citation>
    <scope>NUCLEOTIDE SEQUENCE [LARGE SCALE GENOMIC DNA]</scope>
    <source>
        <strain evidence="13 14">LaAM-08-1</strain>
    </source>
</reference>
<dbReference type="UniPathway" id="UPA00251">
    <property type="reaction ID" value="UER00324"/>
</dbReference>
<keyword evidence="8 11" id="KW-0350">Heme biosynthesis</keyword>
<keyword evidence="14" id="KW-1185">Reference proteome</keyword>
<evidence type="ECO:0000256" key="5">
    <source>
        <dbReference type="ARBA" id="ARBA00022630"/>
    </source>
</evidence>
<dbReference type="Gene3D" id="3.50.50.60">
    <property type="entry name" value="FAD/NAD(P)-binding domain"/>
    <property type="match status" value="1"/>
</dbReference>
<evidence type="ECO:0000313" key="13">
    <source>
        <dbReference type="EMBL" id="KIK09416.1"/>
    </source>
</evidence>
<dbReference type="GO" id="GO:0006782">
    <property type="term" value="P:protoporphyrinogen IX biosynthetic process"/>
    <property type="evidence" value="ECO:0007669"/>
    <property type="project" value="UniProtKB-UniRule"/>
</dbReference>
<dbReference type="AlphaFoldDB" id="A0A0C9XWL2"/>
<dbReference type="Proteomes" id="UP000054477">
    <property type="component" value="Unassembled WGS sequence"/>
</dbReference>
<dbReference type="InterPro" id="IPR002937">
    <property type="entry name" value="Amino_oxidase"/>
</dbReference>
<evidence type="ECO:0000256" key="10">
    <source>
        <dbReference type="ARBA" id="ARBA00047554"/>
    </source>
</evidence>
<accession>A0A0C9XWL2</accession>
<evidence type="ECO:0000256" key="9">
    <source>
        <dbReference type="ARBA" id="ARBA00023244"/>
    </source>
</evidence>
<keyword evidence="9 11" id="KW-0627">Porphyrin biosynthesis</keyword>
<evidence type="ECO:0000256" key="7">
    <source>
        <dbReference type="ARBA" id="ARBA00023002"/>
    </source>
</evidence>
<proteinExistence type="inferred from homology"/>
<reference evidence="14" key="2">
    <citation type="submission" date="2015-01" db="EMBL/GenBank/DDBJ databases">
        <title>Evolutionary Origins and Diversification of the Mycorrhizal Mutualists.</title>
        <authorList>
            <consortium name="DOE Joint Genome Institute"/>
            <consortium name="Mycorrhizal Genomics Consortium"/>
            <person name="Kohler A."/>
            <person name="Kuo A."/>
            <person name="Nagy L.G."/>
            <person name="Floudas D."/>
            <person name="Copeland A."/>
            <person name="Barry K.W."/>
            <person name="Cichocki N."/>
            <person name="Veneault-Fourrey C."/>
            <person name="LaButti K."/>
            <person name="Lindquist E.A."/>
            <person name="Lipzen A."/>
            <person name="Lundell T."/>
            <person name="Morin E."/>
            <person name="Murat C."/>
            <person name="Riley R."/>
            <person name="Ohm R."/>
            <person name="Sun H."/>
            <person name="Tunlid A."/>
            <person name="Henrissat B."/>
            <person name="Grigoriev I.V."/>
            <person name="Hibbett D.S."/>
            <person name="Martin F."/>
        </authorList>
    </citation>
    <scope>NUCLEOTIDE SEQUENCE [LARGE SCALE GENOMIC DNA]</scope>
    <source>
        <strain evidence="14">LaAM-08-1</strain>
    </source>
</reference>
<sequence length="476" mass="52061">MPPQHIAVLGGGLTGLSSAFHLSRRFPSTQITLIERQKRLGGWVHSERVVLPGTTSSVLLEAGPRTLRPHGKSVLELIHLLNLRDEVITVPKSAAAAKARFLYVPKTYGEKIEGMQTLPSSVVSLLGSPLFPTLLWAVVGEFFGKRNRPPGVLDESVDAFLTRRFGESFARIFGSALVHGIYAADSRQLSARAAFPSLWEAEERGGGSVIRGFLGKKAPVEDDYELGNMLDVMKDVSVYSFRDGIQTLTNALEGYLVARDNVRILRETNVSLLEKTGDTCKFSSSHVVSALPLTALQSIISISIPHLTANLMSTVDVVNLVFRAPPSEIHPEGFGYLIPRPPTGYAGSRILGVVFDSCSLHEQDKPNVKDYYHKSEYTKMTVMLGGPYGRGEWTVPGLLDEMEVHLGRRPPRPVYWQHHEGRIPTPTAGHLTRMKEMKEVVGGSGNILIIGSGVSGVSVVDCVLAGRFICDYLKLL</sequence>
<dbReference type="GO" id="GO:0004729">
    <property type="term" value="F:oxygen-dependent protoporphyrinogen oxidase activity"/>
    <property type="evidence" value="ECO:0007669"/>
    <property type="project" value="UniProtKB-UniRule"/>
</dbReference>
<dbReference type="InterPro" id="IPR004572">
    <property type="entry name" value="Protoporphyrinogen_oxidase"/>
</dbReference>
<evidence type="ECO:0000256" key="3">
    <source>
        <dbReference type="ARBA" id="ARBA00010551"/>
    </source>
</evidence>
<comment type="function">
    <text evidence="1 11">Catalyzes the 6-electron oxidation of protoporphyrinogen-IX to form protoporphyrin-IX.</text>
</comment>
<keyword evidence="7 11" id="KW-0560">Oxidoreductase</keyword>
<evidence type="ECO:0000256" key="11">
    <source>
        <dbReference type="RuleBase" id="RU367069"/>
    </source>
</evidence>
<evidence type="ECO:0000256" key="6">
    <source>
        <dbReference type="ARBA" id="ARBA00022827"/>
    </source>
</evidence>
<feature type="domain" description="Amine oxidase" evidence="12">
    <location>
        <begin position="13"/>
        <end position="299"/>
    </location>
</feature>
<comment type="cofactor">
    <cofactor evidence="11">
        <name>FAD</name>
        <dbReference type="ChEBI" id="CHEBI:57692"/>
    </cofactor>
    <text evidence="11">Binds 1 FAD per subunit.</text>
</comment>
<protein>
    <recommendedName>
        <fullName evidence="4 11">Protoporphyrinogen oxidase</fullName>
        <ecNumber evidence="4 11">1.3.3.4</ecNumber>
    </recommendedName>
</protein>
<evidence type="ECO:0000256" key="2">
    <source>
        <dbReference type="ARBA" id="ARBA00005073"/>
    </source>
</evidence>
<dbReference type="Pfam" id="PF01593">
    <property type="entry name" value="Amino_oxidase"/>
    <property type="match status" value="1"/>
</dbReference>
<evidence type="ECO:0000256" key="8">
    <source>
        <dbReference type="ARBA" id="ARBA00023133"/>
    </source>
</evidence>
<evidence type="ECO:0000259" key="12">
    <source>
        <dbReference type="Pfam" id="PF01593"/>
    </source>
</evidence>
<dbReference type="STRING" id="1095629.A0A0C9XWL2"/>
<dbReference type="HOGENOM" id="CLU_009629_1_1_1"/>
<dbReference type="GO" id="GO:0005743">
    <property type="term" value="C:mitochondrial inner membrane"/>
    <property type="evidence" value="ECO:0007669"/>
    <property type="project" value="UniProtKB-SubCell"/>
</dbReference>
<dbReference type="SUPFAM" id="SSF51905">
    <property type="entry name" value="FAD/NAD(P)-binding domain"/>
    <property type="match status" value="1"/>
</dbReference>